<organism evidence="5 6">
    <name type="scientific">Falsiporphyromonas endometrii</name>
    <dbReference type="NCBI Taxonomy" id="1387297"/>
    <lineage>
        <taxon>Bacteria</taxon>
        <taxon>Pseudomonadati</taxon>
        <taxon>Bacteroidota</taxon>
        <taxon>Bacteroidia</taxon>
        <taxon>Bacteroidales</taxon>
        <taxon>Porphyromonadaceae</taxon>
        <taxon>Falsiporphyromonas</taxon>
    </lineage>
</organism>
<dbReference type="PANTHER" id="PTHR12283:SF6">
    <property type="entry name" value="GLUTAMINYL-PEPTIDE CYCLOTRANSFERASE-RELATED"/>
    <property type="match status" value="1"/>
</dbReference>
<evidence type="ECO:0000313" key="5">
    <source>
        <dbReference type="EMBL" id="MFC4665803.1"/>
    </source>
</evidence>
<dbReference type="PANTHER" id="PTHR12283">
    <property type="entry name" value="GLUTAMINYL-PEPTIDE CYCLOTRANSFERASE"/>
    <property type="match status" value="1"/>
</dbReference>
<dbReference type="PROSITE" id="PS51257">
    <property type="entry name" value="PROKAR_LIPOPROTEIN"/>
    <property type="match status" value="1"/>
</dbReference>
<keyword evidence="3" id="KW-0812">Transmembrane</keyword>
<dbReference type="Proteomes" id="UP001596020">
    <property type="component" value="Unassembled WGS sequence"/>
</dbReference>
<sequence length="338" mass="37694">MMRTTKLSVTITAILGITVLIGAIMMSCKTNKQTDTIQNSASEESSNKLSDGISFNADSAYHYIDKQVSFGPRVPGSEGWEKCGRWLYDKLSGFADHIILQESTQKTFDGKEIPCKNIIASINPDATNRVMVAAHWDTRPFSDQDPNQANHNRPILGADDGASGVGVILELARQWHIQKPNIGVDLILFDAEDYGDTNSEDSWCLGSTYWSNNPHVEDYSPQYGILLDMVGSKDATFYWERFSKDNAPMIVSNIWEKAAQLGFGKYFVQANGGYLTDDHIPIIKNRHIKMVDIVNYNPNNQKGFGDYWHTQGDNMNVISKKTLNAVGKVVKAVIDSEK</sequence>
<comment type="caution">
    <text evidence="5">The sequence shown here is derived from an EMBL/GenBank/DDBJ whole genome shotgun (WGS) entry which is preliminary data.</text>
</comment>
<name>A0ABV9K748_9PORP</name>
<evidence type="ECO:0000256" key="3">
    <source>
        <dbReference type="SAM" id="Phobius"/>
    </source>
</evidence>
<reference evidence="6" key="1">
    <citation type="journal article" date="2019" name="Int. J. Syst. Evol. Microbiol.">
        <title>The Global Catalogue of Microorganisms (GCM) 10K type strain sequencing project: providing services to taxonomists for standard genome sequencing and annotation.</title>
        <authorList>
            <consortium name="The Broad Institute Genomics Platform"/>
            <consortium name="The Broad Institute Genome Sequencing Center for Infectious Disease"/>
            <person name="Wu L."/>
            <person name="Ma J."/>
        </authorList>
    </citation>
    <scope>NUCLEOTIDE SEQUENCE [LARGE SCALE GENOMIC DNA]</scope>
    <source>
        <strain evidence="6">CGMCC 4.7357</strain>
    </source>
</reference>
<accession>A0ABV9K748</accession>
<feature type="transmembrane region" description="Helical" evidence="3">
    <location>
        <begin position="7"/>
        <end position="26"/>
    </location>
</feature>
<evidence type="ECO:0000256" key="1">
    <source>
        <dbReference type="ARBA" id="ARBA00022679"/>
    </source>
</evidence>
<dbReference type="EMBL" id="JBHSGO010000132">
    <property type="protein sequence ID" value="MFC4665803.1"/>
    <property type="molecule type" value="Genomic_DNA"/>
</dbReference>
<proteinExistence type="predicted"/>
<dbReference type="InterPro" id="IPR040234">
    <property type="entry name" value="QC/QCL"/>
</dbReference>
<evidence type="ECO:0000313" key="6">
    <source>
        <dbReference type="Proteomes" id="UP001596020"/>
    </source>
</evidence>
<keyword evidence="3" id="KW-1133">Transmembrane helix</keyword>
<protein>
    <submittedName>
        <fullName evidence="5">M28 family peptidase</fullName>
    </submittedName>
</protein>
<evidence type="ECO:0000259" key="4">
    <source>
        <dbReference type="Pfam" id="PF04389"/>
    </source>
</evidence>
<dbReference type="SUPFAM" id="SSF53187">
    <property type="entry name" value="Zn-dependent exopeptidases"/>
    <property type="match status" value="1"/>
</dbReference>
<gene>
    <name evidence="5" type="ORF">ACFO3G_04155</name>
</gene>
<keyword evidence="1" id="KW-0808">Transferase</keyword>
<dbReference type="RefSeq" id="WP_380078257.1">
    <property type="nucleotide sequence ID" value="NZ_JBHSGO010000132.1"/>
</dbReference>
<keyword evidence="6" id="KW-1185">Reference proteome</keyword>
<feature type="domain" description="Peptidase M28" evidence="4">
    <location>
        <begin position="117"/>
        <end position="333"/>
    </location>
</feature>
<dbReference type="Pfam" id="PF04389">
    <property type="entry name" value="Peptidase_M28"/>
    <property type="match status" value="1"/>
</dbReference>
<keyword evidence="2" id="KW-0012">Acyltransferase</keyword>
<dbReference type="InterPro" id="IPR007484">
    <property type="entry name" value="Peptidase_M28"/>
</dbReference>
<evidence type="ECO:0000256" key="2">
    <source>
        <dbReference type="ARBA" id="ARBA00023315"/>
    </source>
</evidence>
<keyword evidence="3" id="KW-0472">Membrane</keyword>
<dbReference type="Gene3D" id="3.40.630.10">
    <property type="entry name" value="Zn peptidases"/>
    <property type="match status" value="1"/>
</dbReference>